<protein>
    <recommendedName>
        <fullName evidence="1">Stage 0 sporulation protein A homolog</fullName>
    </recommendedName>
</protein>
<evidence type="ECO:0000259" key="4">
    <source>
        <dbReference type="PROSITE" id="PS50110"/>
    </source>
</evidence>
<dbReference type="AlphaFoldDB" id="A0AAW3JPA9"/>
<dbReference type="CDD" id="cd00156">
    <property type="entry name" value="REC"/>
    <property type="match status" value="1"/>
</dbReference>
<dbReference type="SMART" id="SM00448">
    <property type="entry name" value="REC"/>
    <property type="match status" value="1"/>
</dbReference>
<keyword evidence="3" id="KW-0597">Phosphoprotein</keyword>
<dbReference type="GO" id="GO:0000156">
    <property type="term" value="F:phosphorelay response regulator activity"/>
    <property type="evidence" value="ECO:0007669"/>
    <property type="project" value="InterPro"/>
</dbReference>
<dbReference type="InterPro" id="IPR011006">
    <property type="entry name" value="CheY-like_superfamily"/>
</dbReference>
<evidence type="ECO:0000259" key="5">
    <source>
        <dbReference type="PROSITE" id="PS50930"/>
    </source>
</evidence>
<feature type="domain" description="HTH LytTR-type" evidence="5">
    <location>
        <begin position="138"/>
        <end position="239"/>
    </location>
</feature>
<comment type="function">
    <text evidence="2">May play the central regulatory role in sporulation. It may be an element of the effector pathway responsible for the activation of sporulation genes in response to nutritional stress. Spo0A may act in concert with spo0H (a sigma factor) to control the expression of some genes that are critical to the sporulation process.</text>
</comment>
<dbReference type="GO" id="GO:0003677">
    <property type="term" value="F:DNA binding"/>
    <property type="evidence" value="ECO:0007669"/>
    <property type="project" value="InterPro"/>
</dbReference>
<feature type="modified residue" description="4-aspartylphosphate" evidence="3">
    <location>
        <position position="54"/>
    </location>
</feature>
<dbReference type="SUPFAM" id="SSF52172">
    <property type="entry name" value="CheY-like"/>
    <property type="match status" value="1"/>
</dbReference>
<name>A0AAW3JPA9_9FIRM</name>
<dbReference type="Gene3D" id="3.40.50.2300">
    <property type="match status" value="1"/>
</dbReference>
<evidence type="ECO:0000313" key="7">
    <source>
        <dbReference type="Proteomes" id="UP000050833"/>
    </source>
</evidence>
<keyword evidence="7" id="KW-1185">Reference proteome</keyword>
<evidence type="ECO:0000256" key="2">
    <source>
        <dbReference type="ARBA" id="ARBA00024867"/>
    </source>
</evidence>
<dbReference type="SMART" id="SM00850">
    <property type="entry name" value="LytTR"/>
    <property type="match status" value="1"/>
</dbReference>
<dbReference type="EMBL" id="LLKB01000006">
    <property type="protein sequence ID" value="KQC84334.1"/>
    <property type="molecule type" value="Genomic_DNA"/>
</dbReference>
<dbReference type="Gene3D" id="2.40.50.1020">
    <property type="entry name" value="LytTr DNA-binding domain"/>
    <property type="match status" value="1"/>
</dbReference>
<dbReference type="Proteomes" id="UP000050833">
    <property type="component" value="Unassembled WGS sequence"/>
</dbReference>
<dbReference type="InterPro" id="IPR046947">
    <property type="entry name" value="LytR-like"/>
</dbReference>
<evidence type="ECO:0000256" key="1">
    <source>
        <dbReference type="ARBA" id="ARBA00018672"/>
    </source>
</evidence>
<reference evidence="6 7" key="1">
    <citation type="submission" date="2015-10" db="EMBL/GenBank/DDBJ databases">
        <title>Butyribacter intestini gen. nov., sp. nov., a butyric acid-producing bacterium of the family Lachnospiraceae isolated from the human faeces.</title>
        <authorList>
            <person name="Zou Y."/>
            <person name="Xue W."/>
            <person name="Luo G."/>
            <person name="Lv M."/>
        </authorList>
    </citation>
    <scope>NUCLEOTIDE SEQUENCE [LARGE SCALE GENOMIC DNA]</scope>
    <source>
        <strain evidence="6 7">TF01-11</strain>
    </source>
</reference>
<dbReference type="RefSeq" id="WP_055945898.1">
    <property type="nucleotide sequence ID" value="NZ_DBGDCA010000068.1"/>
</dbReference>
<dbReference type="InterPro" id="IPR001789">
    <property type="entry name" value="Sig_transdc_resp-reg_receiver"/>
</dbReference>
<dbReference type="PROSITE" id="PS50110">
    <property type="entry name" value="RESPONSE_REGULATORY"/>
    <property type="match status" value="1"/>
</dbReference>
<evidence type="ECO:0000313" key="6">
    <source>
        <dbReference type="EMBL" id="KQC84334.1"/>
    </source>
</evidence>
<dbReference type="Pfam" id="PF04397">
    <property type="entry name" value="LytTR"/>
    <property type="match status" value="1"/>
</dbReference>
<evidence type="ECO:0000256" key="3">
    <source>
        <dbReference type="PROSITE-ProRule" id="PRU00169"/>
    </source>
</evidence>
<dbReference type="PANTHER" id="PTHR37299">
    <property type="entry name" value="TRANSCRIPTIONAL REGULATOR-RELATED"/>
    <property type="match status" value="1"/>
</dbReference>
<accession>A0AAW3JPA9</accession>
<comment type="caution">
    <text evidence="6">The sequence shown here is derived from an EMBL/GenBank/DDBJ whole genome shotgun (WGS) entry which is preliminary data.</text>
</comment>
<dbReference type="PROSITE" id="PS50930">
    <property type="entry name" value="HTH_LYTTR"/>
    <property type="match status" value="1"/>
</dbReference>
<dbReference type="Pfam" id="PF00072">
    <property type="entry name" value="Response_reg"/>
    <property type="match status" value="1"/>
</dbReference>
<organism evidence="6 7">
    <name type="scientific">Butyribacter intestini</name>
    <dbReference type="NCBI Taxonomy" id="1703332"/>
    <lineage>
        <taxon>Bacteria</taxon>
        <taxon>Bacillati</taxon>
        <taxon>Bacillota</taxon>
        <taxon>Clostridia</taxon>
        <taxon>Lachnospirales</taxon>
        <taxon>Lachnospiraceae</taxon>
        <taxon>Butyribacter</taxon>
    </lineage>
</organism>
<dbReference type="InterPro" id="IPR007492">
    <property type="entry name" value="LytTR_DNA-bd_dom"/>
</dbReference>
<sequence>MFTVLILEDDYEQQKAVSKIINEHYKDWQIFIAGTYKEACNLTSTKCFDLFLLDIELKHENENDLDCDGLDFGKYIRSIEHYLYTPIVYMTALPDRIFFALQEIHCSSYLVKPFTSYKLIETLDYIIGEHRENKKEKITLKDSNGVYLHLLLDDIDYIESTSKETVVYTHDANIKLTNMTINELLDIFPDNFIQCHRKYIVNLHHFYSYDKSTFIIQVGKHSIPLGRKHKKDIEERLHLI</sequence>
<gene>
    <name evidence="6" type="ORF">APZ18_13590</name>
</gene>
<dbReference type="PANTHER" id="PTHR37299:SF1">
    <property type="entry name" value="STAGE 0 SPORULATION PROTEIN A HOMOLOG"/>
    <property type="match status" value="1"/>
</dbReference>
<proteinExistence type="predicted"/>
<feature type="domain" description="Response regulatory" evidence="4">
    <location>
        <begin position="3"/>
        <end position="127"/>
    </location>
</feature>